<keyword evidence="5" id="KW-0325">Glycoprotein</keyword>
<evidence type="ECO:0000256" key="7">
    <source>
        <dbReference type="SAM" id="Phobius"/>
    </source>
</evidence>
<keyword evidence="3" id="KW-0964">Secreted</keyword>
<dbReference type="InterPro" id="IPR051648">
    <property type="entry name" value="CWI-Assembly_Regulator"/>
</dbReference>
<dbReference type="Pfam" id="PF12454">
    <property type="entry name" value="Ecm33"/>
    <property type="match status" value="1"/>
</dbReference>
<reference evidence="9" key="1">
    <citation type="journal article" date="2020" name="Stud. Mycol.">
        <title>101 Dothideomycetes genomes: a test case for predicting lifestyles and emergence of pathogens.</title>
        <authorList>
            <person name="Haridas S."/>
            <person name="Albert R."/>
            <person name="Binder M."/>
            <person name="Bloem J."/>
            <person name="Labutti K."/>
            <person name="Salamov A."/>
            <person name="Andreopoulos B."/>
            <person name="Baker S."/>
            <person name="Barry K."/>
            <person name="Bills G."/>
            <person name="Bluhm B."/>
            <person name="Cannon C."/>
            <person name="Castanera R."/>
            <person name="Culley D."/>
            <person name="Daum C."/>
            <person name="Ezra D."/>
            <person name="Gonzalez J."/>
            <person name="Henrissat B."/>
            <person name="Kuo A."/>
            <person name="Liang C."/>
            <person name="Lipzen A."/>
            <person name="Lutzoni F."/>
            <person name="Magnuson J."/>
            <person name="Mondo S."/>
            <person name="Nolan M."/>
            <person name="Ohm R."/>
            <person name="Pangilinan J."/>
            <person name="Park H.-J."/>
            <person name="Ramirez L."/>
            <person name="Alfaro M."/>
            <person name="Sun H."/>
            <person name="Tritt A."/>
            <person name="Yoshinaga Y."/>
            <person name="Zwiers L.-H."/>
            <person name="Turgeon B."/>
            <person name="Goodwin S."/>
            <person name="Spatafora J."/>
            <person name="Crous P."/>
            <person name="Grigoriev I."/>
        </authorList>
    </citation>
    <scope>NUCLEOTIDE SEQUENCE</scope>
    <source>
        <strain evidence="9">ATCC 36951</strain>
    </source>
</reference>
<organism evidence="9 10">
    <name type="scientific">Zasmidium cellare ATCC 36951</name>
    <dbReference type="NCBI Taxonomy" id="1080233"/>
    <lineage>
        <taxon>Eukaryota</taxon>
        <taxon>Fungi</taxon>
        <taxon>Dikarya</taxon>
        <taxon>Ascomycota</taxon>
        <taxon>Pezizomycotina</taxon>
        <taxon>Dothideomycetes</taxon>
        <taxon>Dothideomycetidae</taxon>
        <taxon>Mycosphaerellales</taxon>
        <taxon>Mycosphaerellaceae</taxon>
        <taxon>Zasmidium</taxon>
    </lineage>
</organism>
<evidence type="ECO:0000256" key="8">
    <source>
        <dbReference type="SAM" id="SignalP"/>
    </source>
</evidence>
<dbReference type="Proteomes" id="UP000799537">
    <property type="component" value="Unassembled WGS sequence"/>
</dbReference>
<dbReference type="OrthoDB" id="536881at2759"/>
<keyword evidence="7" id="KW-1133">Transmembrane helix</keyword>
<feature type="signal peptide" evidence="8">
    <location>
        <begin position="1"/>
        <end position="19"/>
    </location>
</feature>
<dbReference type="RefSeq" id="XP_033662575.1">
    <property type="nucleotide sequence ID" value="XM_033808865.1"/>
</dbReference>
<keyword evidence="2" id="KW-0134">Cell wall</keyword>
<proteinExistence type="predicted"/>
<gene>
    <name evidence="9" type="ORF">M409DRAFT_28082</name>
</gene>
<comment type="subcellular location">
    <subcellularLocation>
        <location evidence="1">Secreted</location>
        <location evidence="1">Cell wall</location>
    </subcellularLocation>
</comment>
<dbReference type="Gene3D" id="3.80.10.10">
    <property type="entry name" value="Ribonuclease Inhibitor"/>
    <property type="match status" value="1"/>
</dbReference>
<dbReference type="GeneID" id="54562137"/>
<evidence type="ECO:0008006" key="11">
    <source>
        <dbReference type="Google" id="ProtNLM"/>
    </source>
</evidence>
<keyword evidence="7" id="KW-0472">Membrane</keyword>
<protein>
    <recommendedName>
        <fullName evidence="11">GPI-anchored cell wall organization protein Ecm33</fullName>
    </recommendedName>
</protein>
<evidence type="ECO:0000256" key="4">
    <source>
        <dbReference type="ARBA" id="ARBA00022729"/>
    </source>
</evidence>
<dbReference type="Gene3D" id="3.80.20.20">
    <property type="entry name" value="Receptor L-domain"/>
    <property type="match status" value="1"/>
</dbReference>
<dbReference type="PANTHER" id="PTHR31018">
    <property type="entry name" value="SPORULATION-SPECIFIC PROTEIN-RELATED"/>
    <property type="match status" value="1"/>
</dbReference>
<dbReference type="SUPFAM" id="SSF52058">
    <property type="entry name" value="L domain-like"/>
    <property type="match status" value="2"/>
</dbReference>
<dbReference type="GO" id="GO:0009986">
    <property type="term" value="C:cell surface"/>
    <property type="evidence" value="ECO:0007669"/>
    <property type="project" value="TreeGrafter"/>
</dbReference>
<feature type="transmembrane region" description="Helical" evidence="7">
    <location>
        <begin position="378"/>
        <end position="400"/>
    </location>
</feature>
<dbReference type="PROSITE" id="PS51257">
    <property type="entry name" value="PROKAR_LIPOPROTEIN"/>
    <property type="match status" value="1"/>
</dbReference>
<dbReference type="InterPro" id="IPR032675">
    <property type="entry name" value="LRR_dom_sf"/>
</dbReference>
<feature type="chain" id="PRO_5025528665" description="GPI-anchored cell wall organization protein Ecm33" evidence="8">
    <location>
        <begin position="20"/>
        <end position="401"/>
    </location>
</feature>
<dbReference type="PANTHER" id="PTHR31018:SF3">
    <property type="entry name" value="RECEPTOR PROTEIN-TYROSINE KINASE"/>
    <property type="match status" value="1"/>
</dbReference>
<dbReference type="AlphaFoldDB" id="A0A6A6C8D2"/>
<feature type="region of interest" description="Disordered" evidence="6">
    <location>
        <begin position="347"/>
        <end position="374"/>
    </location>
</feature>
<evidence type="ECO:0000256" key="5">
    <source>
        <dbReference type="ARBA" id="ARBA00023180"/>
    </source>
</evidence>
<evidence type="ECO:0000256" key="2">
    <source>
        <dbReference type="ARBA" id="ARBA00022512"/>
    </source>
</evidence>
<name>A0A6A6C8D2_ZASCE</name>
<dbReference type="GO" id="GO:0005886">
    <property type="term" value="C:plasma membrane"/>
    <property type="evidence" value="ECO:0007669"/>
    <property type="project" value="TreeGrafter"/>
</dbReference>
<dbReference type="InterPro" id="IPR036941">
    <property type="entry name" value="Rcpt_L-dom_sf"/>
</dbReference>
<evidence type="ECO:0000313" key="10">
    <source>
        <dbReference type="Proteomes" id="UP000799537"/>
    </source>
</evidence>
<feature type="compositionally biased region" description="Low complexity" evidence="6">
    <location>
        <begin position="362"/>
        <end position="374"/>
    </location>
</feature>
<evidence type="ECO:0000256" key="1">
    <source>
        <dbReference type="ARBA" id="ARBA00004191"/>
    </source>
</evidence>
<evidence type="ECO:0000256" key="3">
    <source>
        <dbReference type="ARBA" id="ARBA00022525"/>
    </source>
</evidence>
<accession>A0A6A6C8D2</accession>
<keyword evidence="7" id="KW-0812">Transmembrane</keyword>
<keyword evidence="4 8" id="KW-0732">Signal</keyword>
<dbReference type="EMBL" id="ML993618">
    <property type="protein sequence ID" value="KAF2161686.1"/>
    <property type="molecule type" value="Genomic_DNA"/>
</dbReference>
<dbReference type="GO" id="GO:0009277">
    <property type="term" value="C:fungal-type cell wall"/>
    <property type="evidence" value="ECO:0007669"/>
    <property type="project" value="TreeGrafter"/>
</dbReference>
<evidence type="ECO:0000313" key="9">
    <source>
        <dbReference type="EMBL" id="KAF2161686.1"/>
    </source>
</evidence>
<dbReference type="GO" id="GO:0031505">
    <property type="term" value="P:fungal-type cell wall organization"/>
    <property type="evidence" value="ECO:0007669"/>
    <property type="project" value="TreeGrafter"/>
</dbReference>
<evidence type="ECO:0000256" key="6">
    <source>
        <dbReference type="SAM" id="MobiDB-lite"/>
    </source>
</evidence>
<sequence>MAGLRYIAPALAVAAGAAAQACGGGSGTTTIQSNADATGLSNCQTYSGSIAIATGTTDSIQLSGITSISGSLVANNVTDMTSLAADSLQEIGEEFNLNGLTVLSTLNFPALKKVDTIEWIALPALQGLSFTAGVEEINMLTIDNTQLGSLDGINLQVADTVSVTNNPYLTSVNMQLGNVTKSLTFGANGRDLEIEFPNLIWAYNLTFRNCSDISLPSLASINGSLGFYSNGFKSLSAPNLTSVGGSLSFVSCEEVTNITLPELTTIGGGFLVANNTALEDIDGFSALKTVGGALDFNGAFTNVSLPDLSDVRGAFNLQSTKDIDDACSYFQPLSGQNNVIKGEYTCKGEESNPQGTGTLEPGTNSGSGSSSSTTSSSAAYPMLIPGATGVLGVVAAIFGLL</sequence>
<keyword evidence="10" id="KW-1185">Reference proteome</keyword>